<reference evidence="2" key="1">
    <citation type="journal article" date="2020" name="Nature">
        <title>Giant virus diversity and host interactions through global metagenomics.</title>
        <authorList>
            <person name="Schulz F."/>
            <person name="Roux S."/>
            <person name="Paez-Espino D."/>
            <person name="Jungbluth S."/>
            <person name="Walsh D.A."/>
            <person name="Denef V.J."/>
            <person name="McMahon K.D."/>
            <person name="Konstantinidis K.T."/>
            <person name="Eloe-Fadrosh E.A."/>
            <person name="Kyrpides N.C."/>
            <person name="Woyke T."/>
        </authorList>
    </citation>
    <scope>NUCLEOTIDE SEQUENCE</scope>
    <source>
        <strain evidence="2">GVMAG-S-1101165-79</strain>
    </source>
</reference>
<accession>A0A6C0ASA7</accession>
<organism evidence="2">
    <name type="scientific">viral metagenome</name>
    <dbReference type="NCBI Taxonomy" id="1070528"/>
    <lineage>
        <taxon>unclassified sequences</taxon>
        <taxon>metagenomes</taxon>
        <taxon>organismal metagenomes</taxon>
    </lineage>
</organism>
<sequence length="134" mass="14876">MKTELMTLFLFIGICFVAYLLFKNLDFSRFREGMTDGSGNSVSDNIPQDGVAGNAASFGAALKAANIRFQDQFLISKYRSDYEAIILDWDDLLSNIMLKTVLTGGKTEDTLQKLANMNSAKAALNNIMIFIDKK</sequence>
<feature type="transmembrane region" description="Helical" evidence="1">
    <location>
        <begin position="6"/>
        <end position="22"/>
    </location>
</feature>
<proteinExistence type="predicted"/>
<keyword evidence="1" id="KW-0472">Membrane</keyword>
<dbReference type="EMBL" id="MN740763">
    <property type="protein sequence ID" value="QHS82181.1"/>
    <property type="molecule type" value="Genomic_DNA"/>
</dbReference>
<keyword evidence="1" id="KW-1133">Transmembrane helix</keyword>
<evidence type="ECO:0000256" key="1">
    <source>
        <dbReference type="SAM" id="Phobius"/>
    </source>
</evidence>
<dbReference type="AlphaFoldDB" id="A0A6C0ASA7"/>
<keyword evidence="1" id="KW-0812">Transmembrane</keyword>
<evidence type="ECO:0000313" key="2">
    <source>
        <dbReference type="EMBL" id="QHS82181.1"/>
    </source>
</evidence>
<name>A0A6C0ASA7_9ZZZZ</name>
<protein>
    <submittedName>
        <fullName evidence="2">Uncharacterized protein</fullName>
    </submittedName>
</protein>